<dbReference type="Gene3D" id="1.10.10.10">
    <property type="entry name" value="Winged helix-like DNA-binding domain superfamily/Winged helix DNA-binding domain"/>
    <property type="match status" value="1"/>
</dbReference>
<reference evidence="2" key="1">
    <citation type="journal article" date="2023" name="Front. Microbiol.">
        <title>Genomic-based phylogenetic and metabolic analyses of the genus Natronomonas, and description of Natronomonas aquatica sp. nov.</title>
        <authorList>
            <person name="Garcia-Roldan A."/>
            <person name="Duran-Viseras A."/>
            <person name="de la Haba R.R."/>
            <person name="Corral P."/>
            <person name="Sanchez-Porro C."/>
            <person name="Ventosa A."/>
        </authorList>
    </citation>
    <scope>NUCLEOTIDE SEQUENCE</scope>
    <source>
        <strain evidence="2">F2-12</strain>
    </source>
</reference>
<evidence type="ECO:0000313" key="2">
    <source>
        <dbReference type="EMBL" id="MCQ4335014.1"/>
    </source>
</evidence>
<dbReference type="CDD" id="cd00090">
    <property type="entry name" value="HTH_ARSR"/>
    <property type="match status" value="1"/>
</dbReference>
<dbReference type="Pfam" id="PF12840">
    <property type="entry name" value="HTH_20"/>
    <property type="match status" value="1"/>
</dbReference>
<dbReference type="PANTHER" id="PTHR38600:SF1">
    <property type="entry name" value="TRANSCRIPTIONAL REGULATORY PROTEIN"/>
    <property type="match status" value="1"/>
</dbReference>
<gene>
    <name evidence="2" type="ORF">KM295_16305</name>
</gene>
<comment type="caution">
    <text evidence="2">The sequence shown here is derived from an EMBL/GenBank/DDBJ whole genome shotgun (WGS) entry which is preliminary data.</text>
</comment>
<evidence type="ECO:0000259" key="1">
    <source>
        <dbReference type="SMART" id="SM00418"/>
    </source>
</evidence>
<dbReference type="EMBL" id="JAHLKM010000057">
    <property type="protein sequence ID" value="MCQ4335014.1"/>
    <property type="molecule type" value="Genomic_DNA"/>
</dbReference>
<dbReference type="RefSeq" id="WP_256031419.1">
    <property type="nucleotide sequence ID" value="NZ_JAHLKM010000057.1"/>
</dbReference>
<keyword evidence="3" id="KW-1185">Reference proteome</keyword>
<dbReference type="InterPro" id="IPR001845">
    <property type="entry name" value="HTH_ArsR_DNA-bd_dom"/>
</dbReference>
<protein>
    <submittedName>
        <fullName evidence="2">Winged helix-turn-helix domain-containing protein</fullName>
    </submittedName>
</protein>
<dbReference type="PANTHER" id="PTHR38600">
    <property type="entry name" value="TRANSCRIPTIONAL REGULATORY PROTEIN"/>
    <property type="match status" value="1"/>
</dbReference>
<accession>A0A9R1CTL7</accession>
<proteinExistence type="predicted"/>
<sequence>MSVSELLPESVPNEIDRSVQTVGLTTDETVFETLSTDTARQIVSLLDDGPQTASAIATEMQISVQNVCYHLDRLQTAGLIDAVGTRHSSKGKEMTVYGLITESIVLQLGEQNTAQ</sequence>
<dbReference type="SMART" id="SM00418">
    <property type="entry name" value="HTH_ARSR"/>
    <property type="match status" value="1"/>
</dbReference>
<dbReference type="SUPFAM" id="SSF46785">
    <property type="entry name" value="Winged helix' DNA-binding domain"/>
    <property type="match status" value="1"/>
</dbReference>
<organism evidence="2 3">
    <name type="scientific">Natronomonas aquatica</name>
    <dbReference type="NCBI Taxonomy" id="2841590"/>
    <lineage>
        <taxon>Archaea</taxon>
        <taxon>Methanobacteriati</taxon>
        <taxon>Methanobacteriota</taxon>
        <taxon>Stenosarchaea group</taxon>
        <taxon>Halobacteria</taxon>
        <taxon>Halobacteriales</taxon>
        <taxon>Natronomonadaceae</taxon>
        <taxon>Natronomonas</taxon>
    </lineage>
</organism>
<feature type="domain" description="HTH arsR-type" evidence="1">
    <location>
        <begin position="29"/>
        <end position="102"/>
    </location>
</feature>
<evidence type="ECO:0000313" key="3">
    <source>
        <dbReference type="Proteomes" id="UP001139494"/>
    </source>
</evidence>
<dbReference type="AlphaFoldDB" id="A0A9R1CTL7"/>
<dbReference type="InterPro" id="IPR036388">
    <property type="entry name" value="WH-like_DNA-bd_sf"/>
</dbReference>
<dbReference type="Proteomes" id="UP001139494">
    <property type="component" value="Unassembled WGS sequence"/>
</dbReference>
<dbReference type="InterPro" id="IPR011991">
    <property type="entry name" value="ArsR-like_HTH"/>
</dbReference>
<dbReference type="GO" id="GO:0003700">
    <property type="term" value="F:DNA-binding transcription factor activity"/>
    <property type="evidence" value="ECO:0007669"/>
    <property type="project" value="InterPro"/>
</dbReference>
<dbReference type="InterPro" id="IPR036390">
    <property type="entry name" value="WH_DNA-bd_sf"/>
</dbReference>
<name>A0A9R1CTL7_9EURY</name>